<protein>
    <recommendedName>
        <fullName evidence="10 11">Elongation factor Tu</fullName>
        <shortName evidence="11">EF-Tu</shortName>
        <ecNumber evidence="11">3.6.5.3</ecNumber>
    </recommendedName>
</protein>
<dbReference type="PANTHER" id="PTHR43721:SF22">
    <property type="entry name" value="ELONGATION FACTOR TU, MITOCHONDRIAL"/>
    <property type="match status" value="1"/>
</dbReference>
<keyword evidence="9 11" id="KW-0342">GTP-binding</keyword>
<sequence>MSKQQFVRTKPHLNIGTMGHVDHGKTTLTAAITKVLAERDGATNRFVAFDRIDRAPEEVERGITINIAHVEYETPTRHYAHVDMPGHADYVKNMITGAAQLDGAILVVSAQDGSMPQTREHVVLARRIGVPHIVVAMNKADAVDDPELLDLVELEIRDLLSHHGFPGDEVPVVRVSALRALAGDPAWTGGIVDLLAAVDDYVPVPPRALDKPFLMPIENVLTITGRGTVVTGAVEQGVIRVGDAVEVVGLAPTLSTVCTGIETFGKSLEQAQAGDNAAVLLRGVRRDQVRRGQVVCLPGSVTPHQRFLARVYVLPENEGGRRTGFADNYRPQFYFRTTDVVGVVRLDSGAMVLPGDTVEFTVELGKPIAMTEGLGFAIREGGHTVGAGTVVSLL</sequence>
<dbReference type="FunFam" id="3.40.50.300:FF:000576">
    <property type="entry name" value="Elongation factor Tu"/>
    <property type="match status" value="1"/>
</dbReference>
<evidence type="ECO:0000256" key="6">
    <source>
        <dbReference type="ARBA" id="ARBA00022801"/>
    </source>
</evidence>
<evidence type="ECO:0000256" key="3">
    <source>
        <dbReference type="ARBA" id="ARBA00022723"/>
    </source>
</evidence>
<dbReference type="InterPro" id="IPR050055">
    <property type="entry name" value="EF-Tu_GTPase"/>
</dbReference>
<dbReference type="SUPFAM" id="SSF50447">
    <property type="entry name" value="Translation proteins"/>
    <property type="match status" value="1"/>
</dbReference>
<dbReference type="InterPro" id="IPR000795">
    <property type="entry name" value="T_Tr_GTP-bd_dom"/>
</dbReference>
<dbReference type="InterPro" id="IPR004161">
    <property type="entry name" value="EFTu-like_2"/>
</dbReference>
<evidence type="ECO:0000256" key="7">
    <source>
        <dbReference type="ARBA" id="ARBA00022842"/>
    </source>
</evidence>
<evidence type="ECO:0000256" key="11">
    <source>
        <dbReference type="HAMAP-Rule" id="MF_00118"/>
    </source>
</evidence>
<keyword evidence="3 11" id="KW-0479">Metal-binding</keyword>
<dbReference type="InterPro" id="IPR004160">
    <property type="entry name" value="Transl_elong_EFTu/EF1A_C"/>
</dbReference>
<feature type="binding site" evidence="11">
    <location>
        <position position="26"/>
    </location>
    <ligand>
        <name>Mg(2+)</name>
        <dbReference type="ChEBI" id="CHEBI:18420"/>
    </ligand>
</feature>
<dbReference type="InterPro" id="IPR041709">
    <property type="entry name" value="EF-Tu_GTP-bd"/>
</dbReference>
<evidence type="ECO:0000259" key="12">
    <source>
        <dbReference type="PROSITE" id="PS51722"/>
    </source>
</evidence>
<comment type="subcellular location">
    <subcellularLocation>
        <location evidence="11">Cytoplasm</location>
    </subcellularLocation>
</comment>
<dbReference type="CDD" id="cd01884">
    <property type="entry name" value="EF_Tu"/>
    <property type="match status" value="1"/>
</dbReference>
<comment type="caution">
    <text evidence="13">The sequence shown here is derived from an EMBL/GenBank/DDBJ whole genome shotgun (WGS) entry which is preliminary data.</text>
</comment>
<keyword evidence="6 11" id="KW-0378">Hydrolase</keyword>
<dbReference type="GO" id="GO:0005525">
    <property type="term" value="F:GTP binding"/>
    <property type="evidence" value="ECO:0007669"/>
    <property type="project" value="UniProtKB-UniRule"/>
</dbReference>
<dbReference type="NCBIfam" id="TIGR00485">
    <property type="entry name" value="EF-Tu"/>
    <property type="match status" value="1"/>
</dbReference>
<dbReference type="NCBIfam" id="NF009373">
    <property type="entry name" value="PRK12736.1"/>
    <property type="match status" value="1"/>
</dbReference>
<accession>A0A5B2X4N3</accession>
<evidence type="ECO:0000256" key="9">
    <source>
        <dbReference type="ARBA" id="ARBA00023134"/>
    </source>
</evidence>
<proteinExistence type="inferred from homology"/>
<dbReference type="HAMAP" id="MF_00118_B">
    <property type="entry name" value="EF_Tu_B"/>
    <property type="match status" value="1"/>
</dbReference>
<comment type="function">
    <text evidence="11">GTP hydrolase that promotes the GTP-dependent binding of aminoacyl-tRNA to the A-site of ribosomes during protein biosynthesis.</text>
</comment>
<dbReference type="Gene3D" id="2.40.30.10">
    <property type="entry name" value="Translation factors"/>
    <property type="match status" value="2"/>
</dbReference>
<evidence type="ECO:0000313" key="13">
    <source>
        <dbReference type="EMBL" id="KAA2258099.1"/>
    </source>
</evidence>
<dbReference type="AlphaFoldDB" id="A0A5B2X4N3"/>
<comment type="similarity">
    <text evidence="11">Belongs to the TRAFAC class translation factor GTPase superfamily. Classic translation factor GTPase family. EF-Tu/EF-1A subfamily.</text>
</comment>
<dbReference type="CDD" id="cd03707">
    <property type="entry name" value="EFTU_III"/>
    <property type="match status" value="1"/>
</dbReference>
<feature type="binding site" evidence="11">
    <location>
        <begin position="19"/>
        <end position="26"/>
    </location>
    <ligand>
        <name>GTP</name>
        <dbReference type="ChEBI" id="CHEBI:37565"/>
    </ligand>
</feature>
<keyword evidence="2 11" id="KW-0963">Cytoplasm</keyword>
<evidence type="ECO:0000256" key="5">
    <source>
        <dbReference type="ARBA" id="ARBA00022768"/>
    </source>
</evidence>
<gene>
    <name evidence="11 13" type="primary">tuf</name>
    <name evidence="13" type="ORF">F0L68_24295</name>
</gene>
<evidence type="ECO:0000256" key="1">
    <source>
        <dbReference type="ARBA" id="ARBA00011245"/>
    </source>
</evidence>
<evidence type="ECO:0000256" key="4">
    <source>
        <dbReference type="ARBA" id="ARBA00022741"/>
    </source>
</evidence>
<dbReference type="NCBIfam" id="NF000766">
    <property type="entry name" value="PRK00049.1"/>
    <property type="match status" value="1"/>
</dbReference>
<dbReference type="CDD" id="cd03697">
    <property type="entry name" value="EFTU_II"/>
    <property type="match status" value="1"/>
</dbReference>
<dbReference type="EC" id="3.6.5.3" evidence="11"/>
<comment type="subunit">
    <text evidence="1 11">Monomer.</text>
</comment>
<dbReference type="InterPro" id="IPR009001">
    <property type="entry name" value="Transl_elong_EF1A/Init_IF2_C"/>
</dbReference>
<dbReference type="SUPFAM" id="SSF50465">
    <property type="entry name" value="EF-Tu/eEF-1alpha/eIF2-gamma C-terminal domain"/>
    <property type="match status" value="1"/>
</dbReference>
<dbReference type="InterPro" id="IPR027417">
    <property type="entry name" value="P-loop_NTPase"/>
</dbReference>
<feature type="binding site" evidence="11">
    <location>
        <begin position="83"/>
        <end position="87"/>
    </location>
    <ligand>
        <name>GTP</name>
        <dbReference type="ChEBI" id="CHEBI:37565"/>
    </ligand>
</feature>
<dbReference type="InterPro" id="IPR033720">
    <property type="entry name" value="EFTU_2"/>
</dbReference>
<dbReference type="InterPro" id="IPR009000">
    <property type="entry name" value="Transl_B-barrel_sf"/>
</dbReference>
<keyword evidence="8 11" id="KW-0648">Protein biosynthesis</keyword>
<evidence type="ECO:0000256" key="2">
    <source>
        <dbReference type="ARBA" id="ARBA00022490"/>
    </source>
</evidence>
<dbReference type="InterPro" id="IPR005225">
    <property type="entry name" value="Small_GTP-bd"/>
</dbReference>
<dbReference type="GO" id="GO:0000287">
    <property type="term" value="F:magnesium ion binding"/>
    <property type="evidence" value="ECO:0007669"/>
    <property type="project" value="UniProtKB-UniRule"/>
</dbReference>
<feature type="binding site" evidence="11">
    <location>
        <begin position="138"/>
        <end position="141"/>
    </location>
    <ligand>
        <name>GTP</name>
        <dbReference type="ChEBI" id="CHEBI:37565"/>
    </ligand>
</feature>
<dbReference type="PROSITE" id="PS51722">
    <property type="entry name" value="G_TR_2"/>
    <property type="match status" value="1"/>
</dbReference>
<dbReference type="NCBIfam" id="NF009372">
    <property type="entry name" value="PRK12735.1"/>
    <property type="match status" value="1"/>
</dbReference>
<dbReference type="PANTHER" id="PTHR43721">
    <property type="entry name" value="ELONGATION FACTOR TU-RELATED"/>
    <property type="match status" value="1"/>
</dbReference>
<evidence type="ECO:0000313" key="14">
    <source>
        <dbReference type="Proteomes" id="UP000323454"/>
    </source>
</evidence>
<dbReference type="Proteomes" id="UP000323454">
    <property type="component" value="Unassembled WGS sequence"/>
</dbReference>
<dbReference type="GO" id="GO:0003746">
    <property type="term" value="F:translation elongation factor activity"/>
    <property type="evidence" value="ECO:0007669"/>
    <property type="project" value="UniProtKB-UniRule"/>
</dbReference>
<dbReference type="EMBL" id="VUOB01000042">
    <property type="protein sequence ID" value="KAA2258099.1"/>
    <property type="molecule type" value="Genomic_DNA"/>
</dbReference>
<organism evidence="13 14">
    <name type="scientific">Solihabitans fulvus</name>
    <dbReference type="NCBI Taxonomy" id="1892852"/>
    <lineage>
        <taxon>Bacteria</taxon>
        <taxon>Bacillati</taxon>
        <taxon>Actinomycetota</taxon>
        <taxon>Actinomycetes</taxon>
        <taxon>Pseudonocardiales</taxon>
        <taxon>Pseudonocardiaceae</taxon>
        <taxon>Solihabitans</taxon>
    </lineage>
</organism>
<dbReference type="Pfam" id="PF00009">
    <property type="entry name" value="GTP_EFTU"/>
    <property type="match status" value="1"/>
</dbReference>
<dbReference type="GO" id="GO:0005829">
    <property type="term" value="C:cytosol"/>
    <property type="evidence" value="ECO:0007669"/>
    <property type="project" value="TreeGrafter"/>
</dbReference>
<dbReference type="RefSeq" id="WP_149852088.1">
    <property type="nucleotide sequence ID" value="NZ_VUOB01000042.1"/>
</dbReference>
<evidence type="ECO:0000256" key="8">
    <source>
        <dbReference type="ARBA" id="ARBA00022917"/>
    </source>
</evidence>
<keyword evidence="5 11" id="KW-0251">Elongation factor</keyword>
<dbReference type="GO" id="GO:0003924">
    <property type="term" value="F:GTPase activity"/>
    <property type="evidence" value="ECO:0007669"/>
    <property type="project" value="UniProtKB-UniRule"/>
</dbReference>
<keyword evidence="4 11" id="KW-0547">Nucleotide-binding</keyword>
<dbReference type="Pfam" id="PF03144">
    <property type="entry name" value="GTP_EFTU_D2"/>
    <property type="match status" value="1"/>
</dbReference>
<dbReference type="PRINTS" id="PR00315">
    <property type="entry name" value="ELONGATNFCT"/>
</dbReference>
<dbReference type="NCBIfam" id="TIGR00231">
    <property type="entry name" value="small_GTP"/>
    <property type="match status" value="1"/>
</dbReference>
<feature type="domain" description="Tr-type G" evidence="12">
    <location>
        <begin position="10"/>
        <end position="207"/>
    </location>
</feature>
<dbReference type="FunFam" id="2.40.30.10:FF:000001">
    <property type="entry name" value="Elongation factor Tu"/>
    <property type="match status" value="1"/>
</dbReference>
<reference evidence="13 14" key="2">
    <citation type="submission" date="2019-09" db="EMBL/GenBank/DDBJ databases">
        <authorList>
            <person name="Jin C."/>
        </authorList>
    </citation>
    <scope>NUCLEOTIDE SEQUENCE [LARGE SCALE GENOMIC DNA]</scope>
    <source>
        <strain evidence="13 14">AN110305</strain>
    </source>
</reference>
<dbReference type="InterPro" id="IPR004541">
    <property type="entry name" value="Transl_elong_EFTu/EF1A_bac/org"/>
</dbReference>
<dbReference type="Gene3D" id="3.40.50.300">
    <property type="entry name" value="P-loop containing nucleotide triphosphate hydrolases"/>
    <property type="match status" value="1"/>
</dbReference>
<dbReference type="OrthoDB" id="9803139at2"/>
<comment type="catalytic activity">
    <reaction evidence="11">
        <text>GTP + H2O = GDP + phosphate + H(+)</text>
        <dbReference type="Rhea" id="RHEA:19669"/>
        <dbReference type="ChEBI" id="CHEBI:15377"/>
        <dbReference type="ChEBI" id="CHEBI:15378"/>
        <dbReference type="ChEBI" id="CHEBI:37565"/>
        <dbReference type="ChEBI" id="CHEBI:43474"/>
        <dbReference type="ChEBI" id="CHEBI:58189"/>
        <dbReference type="EC" id="3.6.5.3"/>
    </reaction>
</comment>
<keyword evidence="14" id="KW-1185">Reference proteome</keyword>
<name>A0A5B2X4N3_9PSEU</name>
<dbReference type="Pfam" id="PF03143">
    <property type="entry name" value="GTP_EFTU_D3"/>
    <property type="match status" value="1"/>
</dbReference>
<keyword evidence="7 11" id="KW-0460">Magnesium</keyword>
<reference evidence="13 14" key="1">
    <citation type="submission" date="2019-09" db="EMBL/GenBank/DDBJ databases">
        <title>Goodfellowia gen. nov., a new genus of the Pseudonocardineae related to Actinoalloteichus, containing Goodfellowia coeruleoviolacea gen. nov., comb. nov. gen. nov., comb. nov.</title>
        <authorList>
            <person name="Labeda D."/>
        </authorList>
    </citation>
    <scope>NUCLEOTIDE SEQUENCE [LARGE SCALE GENOMIC DNA]</scope>
    <source>
        <strain evidence="13 14">AN110305</strain>
    </source>
</reference>
<dbReference type="SUPFAM" id="SSF52540">
    <property type="entry name" value="P-loop containing nucleoside triphosphate hydrolases"/>
    <property type="match status" value="1"/>
</dbReference>
<evidence type="ECO:0000256" key="10">
    <source>
        <dbReference type="ARBA" id="ARBA00029554"/>
    </source>
</evidence>